<evidence type="ECO:0000259" key="1">
    <source>
        <dbReference type="Pfam" id="PF12867"/>
    </source>
</evidence>
<dbReference type="SUPFAM" id="SSF109854">
    <property type="entry name" value="DinB/YfiT-like putative metalloenzymes"/>
    <property type="match status" value="1"/>
</dbReference>
<name>A0ABR4YVE1_9MYCO</name>
<evidence type="ECO:0000313" key="2">
    <source>
        <dbReference type="EMBL" id="KHO24402.1"/>
    </source>
</evidence>
<gene>
    <name evidence="2" type="ORF">QQ44_15310</name>
</gene>
<organism evidence="2 3">
    <name type="scientific">Mycolicibacterium setense</name>
    <dbReference type="NCBI Taxonomy" id="431269"/>
    <lineage>
        <taxon>Bacteria</taxon>
        <taxon>Bacillati</taxon>
        <taxon>Actinomycetota</taxon>
        <taxon>Actinomycetes</taxon>
        <taxon>Mycobacteriales</taxon>
        <taxon>Mycobacteriaceae</taxon>
        <taxon>Mycolicibacterium</taxon>
    </lineage>
</organism>
<dbReference type="Proteomes" id="UP000031004">
    <property type="component" value="Unassembled WGS sequence"/>
</dbReference>
<evidence type="ECO:0000313" key="3">
    <source>
        <dbReference type="Proteomes" id="UP000031004"/>
    </source>
</evidence>
<dbReference type="InterPro" id="IPR034660">
    <property type="entry name" value="DinB/YfiT-like"/>
</dbReference>
<sequence>MNSPLRRQFDVAWALADLHLSALSGADHLWEPGPLVWTVHEDSAGRWWPDFADVEPDPVPVPTIGWLTWHMIFWWSTALAHLEGRPPTPRAEIDWPGPTDAVRRIRVLRERWSRLLGMLTDSDLLAPATFPWGPDSGRTLADMVLWLNVELTKNAAEIGQLRLLRAASGDTGRSAEPT</sequence>
<dbReference type="RefSeq" id="WP_039321452.1">
    <property type="nucleotide sequence ID" value="NZ_JTLZ01000007.1"/>
</dbReference>
<feature type="domain" description="DinB-like" evidence="1">
    <location>
        <begin position="8"/>
        <end position="158"/>
    </location>
</feature>
<dbReference type="Gene3D" id="1.20.120.450">
    <property type="entry name" value="dinb family like domain"/>
    <property type="match status" value="1"/>
</dbReference>
<dbReference type="EMBL" id="JTLZ01000007">
    <property type="protein sequence ID" value="KHO24402.1"/>
    <property type="molecule type" value="Genomic_DNA"/>
</dbReference>
<dbReference type="InterPro" id="IPR024775">
    <property type="entry name" value="DinB-like"/>
</dbReference>
<comment type="caution">
    <text evidence="2">The sequence shown here is derived from an EMBL/GenBank/DDBJ whole genome shotgun (WGS) entry which is preliminary data.</text>
</comment>
<protein>
    <submittedName>
        <fullName evidence="2">Damage-inducible protein DinB</fullName>
    </submittedName>
</protein>
<accession>A0ABR4YVE1</accession>
<keyword evidence="3" id="KW-1185">Reference proteome</keyword>
<dbReference type="Pfam" id="PF12867">
    <property type="entry name" value="DinB_2"/>
    <property type="match status" value="1"/>
</dbReference>
<reference evidence="2 3" key="1">
    <citation type="submission" date="2014-11" db="EMBL/GenBank/DDBJ databases">
        <title>Mycobacterium setense Manresensis Genome.</title>
        <authorList>
            <person name="Rech G."/>
            <person name="Sumoy L."/>
        </authorList>
    </citation>
    <scope>NUCLEOTIDE SEQUENCE [LARGE SCALE GENOMIC DNA]</scope>
    <source>
        <strain evidence="2 3">Manresensis</strain>
    </source>
</reference>
<proteinExistence type="predicted"/>